<proteinExistence type="predicted"/>
<reference evidence="1" key="1">
    <citation type="submission" date="2016-02" db="EMBL/GenBank/DDBJ databases">
        <title>WGS assembly of Manihot esculenta.</title>
        <authorList>
            <person name="Bredeson J.V."/>
            <person name="Prochnik S.E."/>
            <person name="Lyons J.B."/>
            <person name="Schmutz J."/>
            <person name="Grimwood J."/>
            <person name="Vrebalov J."/>
            <person name="Bart R.S."/>
            <person name="Amuge T."/>
            <person name="Ferguson M.E."/>
            <person name="Green R."/>
            <person name="Putnam N."/>
            <person name="Stites J."/>
            <person name="Rounsley S."/>
            <person name="Rokhsar D.S."/>
        </authorList>
    </citation>
    <scope>NUCLEOTIDE SEQUENCE [LARGE SCALE GENOMIC DNA]</scope>
    <source>
        <tissue evidence="1">Leaf</tissue>
    </source>
</reference>
<protein>
    <submittedName>
        <fullName evidence="1">Uncharacterized protein</fullName>
    </submittedName>
</protein>
<name>A0A2C9W232_MANES</name>
<dbReference type="EMBL" id="CM004390">
    <property type="protein sequence ID" value="OAY51970.1"/>
    <property type="molecule type" value="Genomic_DNA"/>
</dbReference>
<gene>
    <name evidence="1" type="ORF">MANES_04G047200</name>
</gene>
<accession>A0A2C9W232</accession>
<sequence length="33" mass="3826">MIDSFPVIWVFELGYRVGLLDFSLSAFEILLFS</sequence>
<organism evidence="1">
    <name type="scientific">Manihot esculenta</name>
    <name type="common">Cassava</name>
    <name type="synonym">Jatropha manihot</name>
    <dbReference type="NCBI Taxonomy" id="3983"/>
    <lineage>
        <taxon>Eukaryota</taxon>
        <taxon>Viridiplantae</taxon>
        <taxon>Streptophyta</taxon>
        <taxon>Embryophyta</taxon>
        <taxon>Tracheophyta</taxon>
        <taxon>Spermatophyta</taxon>
        <taxon>Magnoliopsida</taxon>
        <taxon>eudicotyledons</taxon>
        <taxon>Gunneridae</taxon>
        <taxon>Pentapetalae</taxon>
        <taxon>rosids</taxon>
        <taxon>fabids</taxon>
        <taxon>Malpighiales</taxon>
        <taxon>Euphorbiaceae</taxon>
        <taxon>Crotonoideae</taxon>
        <taxon>Manihoteae</taxon>
        <taxon>Manihot</taxon>
    </lineage>
</organism>
<evidence type="ECO:0000313" key="1">
    <source>
        <dbReference type="EMBL" id="OAY51970.1"/>
    </source>
</evidence>
<dbReference type="AlphaFoldDB" id="A0A2C9W232"/>